<accession>W9V4L1</accession>
<reference evidence="2" key="1">
    <citation type="submission" date="2012-11" db="EMBL/GenBank/DDBJ databases">
        <authorList>
            <person name="Singh A."/>
            <person name="Pinnaka A.K."/>
            <person name="Vaidya B."/>
        </authorList>
    </citation>
    <scope>NUCLEOTIDE SEQUENCE [LARGE SCALE GENOMIC DNA]</scope>
    <source>
        <strain evidence="2">AK23</strain>
    </source>
</reference>
<evidence type="ECO:0000313" key="2">
    <source>
        <dbReference type="Proteomes" id="UP000019464"/>
    </source>
</evidence>
<dbReference type="EMBL" id="AONB01000004">
    <property type="protein sequence ID" value="EXJ11851.1"/>
    <property type="molecule type" value="Genomic_DNA"/>
</dbReference>
<dbReference type="STRING" id="1229521.D791_01224"/>
<gene>
    <name evidence="1" type="ORF">D791_01224</name>
</gene>
<dbReference type="Gene3D" id="3.30.450.20">
    <property type="entry name" value="PAS domain"/>
    <property type="match status" value="1"/>
</dbReference>
<dbReference type="Proteomes" id="UP000019464">
    <property type="component" value="Unassembled WGS sequence"/>
</dbReference>
<organism evidence="1 2">
    <name type="scientific">Nitrincola nitratireducens</name>
    <dbReference type="NCBI Taxonomy" id="1229521"/>
    <lineage>
        <taxon>Bacteria</taxon>
        <taxon>Pseudomonadati</taxon>
        <taxon>Pseudomonadota</taxon>
        <taxon>Gammaproteobacteria</taxon>
        <taxon>Oceanospirillales</taxon>
        <taxon>Oceanospirillaceae</taxon>
        <taxon>Nitrincola</taxon>
    </lineage>
</organism>
<dbReference type="OrthoDB" id="2489132at2"/>
<dbReference type="AlphaFoldDB" id="W9V4L1"/>
<evidence type="ECO:0000313" key="1">
    <source>
        <dbReference type="EMBL" id="EXJ11851.1"/>
    </source>
</evidence>
<reference evidence="1 2" key="2">
    <citation type="journal article" date="2015" name="Syst. Appl. Microbiol.">
        <title>Nitrincola nitratireducens sp. nov. isolated from a haloalkaline crater lake.</title>
        <authorList>
            <person name="Singh A."/>
            <person name="Vaidya B."/>
            <person name="Tanuku N.R."/>
            <person name="Pinnaka A.K."/>
        </authorList>
    </citation>
    <scope>NUCLEOTIDE SEQUENCE [LARGE SCALE GENOMIC DNA]</scope>
    <source>
        <strain evidence="1 2">AK23</strain>
    </source>
</reference>
<dbReference type="RefSeq" id="WP_081763750.1">
    <property type="nucleotide sequence ID" value="NZ_AONB01000004.1"/>
</dbReference>
<keyword evidence="2" id="KW-1185">Reference proteome</keyword>
<comment type="caution">
    <text evidence="1">The sequence shown here is derived from an EMBL/GenBank/DDBJ whole genome shotgun (WGS) entry which is preliminary data.</text>
</comment>
<proteinExistence type="predicted"/>
<sequence>MIWNIRFKIALAAGGCLILATSTLVMYSLYKAKSAQAIVNTQVSALVEASAVRNLLDLATARAGNIQSTLQVGLDAANVMAMSFQVAQQEGSRRAMGSDRARINSLLSAILNGNPELNSTYSIWEPQALDNQDMFFRDSCIRAVN</sequence>
<protein>
    <recommendedName>
        <fullName evidence="3">Methyl-accepting chemotaxis protein</fullName>
    </recommendedName>
</protein>
<evidence type="ECO:0008006" key="3">
    <source>
        <dbReference type="Google" id="ProtNLM"/>
    </source>
</evidence>
<name>W9V4L1_9GAMM</name>